<evidence type="ECO:0000313" key="2">
    <source>
        <dbReference type="Proteomes" id="UP001079657"/>
    </source>
</evidence>
<reference evidence="1" key="1">
    <citation type="submission" date="2022-12" db="EMBL/GenBank/DDBJ databases">
        <authorList>
            <person name="Wang J."/>
        </authorList>
    </citation>
    <scope>NUCLEOTIDE SEQUENCE</scope>
    <source>
        <strain evidence="1">HY-42-06</strain>
    </source>
</reference>
<evidence type="ECO:0000313" key="1">
    <source>
        <dbReference type="EMBL" id="MCY6369717.1"/>
    </source>
</evidence>
<comment type="caution">
    <text evidence="1">The sequence shown here is derived from an EMBL/GenBank/DDBJ whole genome shotgun (WGS) entry which is preliminary data.</text>
</comment>
<sequence>MLNGIFDFIYFKIKRKEIKKAKYRLRRLKINTVLELMIKNCKEKNVNYNILEHTKSEILIELIGKKYNILLKYDRRDMVFNEEFDSFVDKMKKTKINKGIYITTGLFEGGIHKRGNRIFFPKNIILEDYSYFMKRQLGLRGKTIDVFKNKKLNFYKYLPR</sequence>
<accession>A0ABT4CL04</accession>
<evidence type="ECO:0008006" key="3">
    <source>
        <dbReference type="Google" id="ProtNLM"/>
    </source>
</evidence>
<organism evidence="1 2">
    <name type="scientific">Clostridium ganghwense</name>
    <dbReference type="NCBI Taxonomy" id="312089"/>
    <lineage>
        <taxon>Bacteria</taxon>
        <taxon>Bacillati</taxon>
        <taxon>Bacillota</taxon>
        <taxon>Clostridia</taxon>
        <taxon>Eubacteriales</taxon>
        <taxon>Clostridiaceae</taxon>
        <taxon>Clostridium</taxon>
    </lineage>
</organism>
<dbReference type="RefSeq" id="WP_268048087.1">
    <property type="nucleotide sequence ID" value="NZ_JAPQES010000001.1"/>
</dbReference>
<dbReference type="Proteomes" id="UP001079657">
    <property type="component" value="Unassembled WGS sequence"/>
</dbReference>
<protein>
    <recommendedName>
        <fullName evidence="3">Restriction endonuclease type IV Mrr domain-containing protein</fullName>
    </recommendedName>
</protein>
<dbReference type="EMBL" id="JAPQES010000001">
    <property type="protein sequence ID" value="MCY6369717.1"/>
    <property type="molecule type" value="Genomic_DNA"/>
</dbReference>
<name>A0ABT4CL04_9CLOT</name>
<keyword evidence="2" id="KW-1185">Reference proteome</keyword>
<proteinExistence type="predicted"/>
<gene>
    <name evidence="1" type="ORF">OXH55_03625</name>
</gene>